<dbReference type="PROSITE" id="PS50110">
    <property type="entry name" value="RESPONSE_REGULATORY"/>
    <property type="match status" value="1"/>
</dbReference>
<evidence type="ECO:0000256" key="2">
    <source>
        <dbReference type="ARBA" id="ARBA00012438"/>
    </source>
</evidence>
<dbReference type="InParanoid" id="Q22MQ8"/>
<keyword evidence="4 10" id="KW-0418">Kinase</keyword>
<name>Q22MQ8_TETTS</name>
<dbReference type="eggNOG" id="KOG0519">
    <property type="taxonomic scope" value="Eukaryota"/>
</dbReference>
<accession>Q22MQ8</accession>
<dbReference type="PANTHER" id="PTHR43047:SF72">
    <property type="entry name" value="OSMOSENSING HISTIDINE PROTEIN KINASE SLN1"/>
    <property type="match status" value="1"/>
</dbReference>
<evidence type="ECO:0000259" key="9">
    <source>
        <dbReference type="PROSITE" id="PS50110"/>
    </source>
</evidence>
<dbReference type="Pfam" id="PF02518">
    <property type="entry name" value="HATPase_c"/>
    <property type="match status" value="1"/>
</dbReference>
<feature type="compositionally biased region" description="Polar residues" evidence="6">
    <location>
        <begin position="1775"/>
        <end position="1784"/>
    </location>
</feature>
<dbReference type="Gene3D" id="3.40.50.2300">
    <property type="match status" value="1"/>
</dbReference>
<dbReference type="InterPro" id="IPR001789">
    <property type="entry name" value="Sig_transdc_resp-reg_receiver"/>
</dbReference>
<dbReference type="EMBL" id="GG662720">
    <property type="protein sequence ID" value="EAR86641.2"/>
    <property type="molecule type" value="Genomic_DNA"/>
</dbReference>
<feature type="region of interest" description="Disordered" evidence="6">
    <location>
        <begin position="1715"/>
        <end position="1734"/>
    </location>
</feature>
<dbReference type="STRING" id="312017.Q22MQ8"/>
<sequence>MIVNINQLILEIQSIIKLNNLQQIVQDQINKVFQYTYQYIITYTQINKQIKQASKPSQIQKIYKYFKYQNKTWQAQSFTKAINYIKLRQLAQIRRRKEGRQVGRAINKMKQKSNLKSSLSQCLEKVSKFCKKQSKRLSFVYLLLIVVNIMQYFYARSVFNMIQDNSKQEVVNNDSNSQKNSDQYSQNCVSSIGQQKINSSQFPGTCIKSDNIQGFSVLCLLFLIDGAFNLFNLIIQQCQVKQSIIQFLNRYHQKIIYNIIENSLQFVIIYYGDDKILLLSCTILFVKNILTLQYNLRNERILQFIIILLGSILNMQFRSWSVYVQVSLILTIIETFVSFNISFKYYGNINLQCNDDCSIRMQGMYCLKHNQHKFNSKEEDNNTYNAHRSSKILSYDKQRNPSSKKRIDHFEQNSNVGKSNIDDNNDNNERINSKRTSKNPFLMQLSKNFSQKADKRESNQTLQNQNKQIKKKSSLENMVSKTKPNKKVFDKEVEVLDNTHQYSHVAINRGDQSNSFSSIYDKNCKNKNAFMRYRTTSPGLKNDGTISIDQSKSKQVFVSSAGQIPSAVTHTIYSGQSLPKSHKNIGKKPLLNLSEIKGLKFSEKFKQFNKKIPSKKLLSNLGQNLNSRIKLDQDDINSQNGKRNIIYPNQSIQLKSKNQQSLKEIDSQSILSPKNNVGILQEDLKNQFSTKNLQNSSSRLLYHQLNELNNNPYLMNNVNNQEQKNFNYASQGLIGERQNQNNAQSSKRNLQDQFQPKQIESEDTESMFNYNNGGSGYLKEFYGMFFQILSEGIILFNFENGDININYTLKRLLNCHNDKECVEILFSLKNASLQPLNHSTEGPKSQNLNDDGVGQNSNNPEINHFNSSFMNINSYMYDNSLFTASKNRTYEEQTTSNNQKVPTQKSQKSINIHSNYTYQNQITNSNNLNDDVLSQIKRRHSTSSYHKTNTLMSRKTTRFQYKKDEDELNSSAEVENSPVQQQTKIKVNSGIFSSNINGFQLQLDGPLNGSTLQNNMGIRDVEVPQKNTVKLNNKTNQAQKQPDSGLQIDESLNQEYIGSNNMFDRQQLQQQFQQIYQSNYQNDYQIERDEDDFKLKRKEIPGSGMTATASPQLQQQQTYHHTQTHSHNSKQNSNQPFQKIIYSVAKEFTVKDQLEKIEEDMHDYTNESNYEMLGHHIKMLCKLDCKNLNQNKQNHYETQATTNNPQNMNTPIQNMNQQPNYYHSSVSYNQISSLNPFQHQNSAFIDGLKNRKTSRFSNLSALNPFQQQSTVQFIQQQMQQIQTQNQNKNDDKKIIEITFIPCYVNKQKCLVLVVKDVSHFNSIKVLKEMNENRSKMLNYVVHEIRSPLSSIMNYLHSSIESLTKELYDQFIDPALSSAQMLNVLIQDLLDMAQMKAGKYRLNIRPFKIENLIEDVKKTMRVIVKQKSQDINLESYIDPLITSDISSDQLRIKQILINLISNAVKFTDEGSIRIEVNMIENKIYRFSVRDTGIGITDDQKKKLFSEFSKIETTQTDILNPKGVGLGLVISNILAKSLAPKHMPAGLEIISGKSKGSEFFFHILDFSTQNNNNNNNTILNNQSSIVPSDQNILLTRTAKLNGSQQTKLNNISFVHTNTNSIPIQSQMSPTNRQIMKTDTQVINSLFPYTKGGSSDAVLDQEFYLQEQDNLNSNKRNFNNQSSSSPSSNSSSSPSSRKNSASVPIDEEDIDINIQYISPKFKKNRGEQNEKPNIQQQMNMQVRFLSSSAVGSDYVKNAEMSGQNNSLNNNVNFNNNNYSFIQNSLSRDPNKPQSLSQSQQQQQNIQNMQLQQVASSYFNFEDNNQQGTASLPMNSVQSLRFGFQSLQHNSQPSSSLQQDGLLNIPANFDLKNKYKKKCNCSNILIVDDETFQCNSLSQLIHSITKQQCDKATSCDSCLKHIVQKHQQNQCCPSYQLILLDLNMFPSKDGFETLIEIQKYHTQVRLQMPKVVACTGEADEEKKQQCIIAGFIDILEKPIQVDQLKSILTSYYFQNQIQQYPQQFIFQNTMSQLSFNQQLQVINM</sequence>
<feature type="transmembrane region" description="Helical" evidence="7">
    <location>
        <begin position="212"/>
        <end position="235"/>
    </location>
</feature>
<dbReference type="InterPro" id="IPR011006">
    <property type="entry name" value="CheY-like_superfamily"/>
</dbReference>
<dbReference type="InterPro" id="IPR005467">
    <property type="entry name" value="His_kinase_dom"/>
</dbReference>
<dbReference type="SMART" id="SM00448">
    <property type="entry name" value="REC"/>
    <property type="match status" value="1"/>
</dbReference>
<dbReference type="InterPro" id="IPR003661">
    <property type="entry name" value="HisK_dim/P_dom"/>
</dbReference>
<dbReference type="InterPro" id="IPR003594">
    <property type="entry name" value="HATPase_dom"/>
</dbReference>
<dbReference type="GO" id="GO:0005886">
    <property type="term" value="C:plasma membrane"/>
    <property type="evidence" value="ECO:0007669"/>
    <property type="project" value="TreeGrafter"/>
</dbReference>
<dbReference type="SUPFAM" id="SSF55874">
    <property type="entry name" value="ATPase domain of HSP90 chaperone/DNA topoisomerase II/histidine kinase"/>
    <property type="match status" value="1"/>
</dbReference>
<protein>
    <recommendedName>
        <fullName evidence="2">histidine kinase</fullName>
        <ecNumber evidence="2">2.7.13.3</ecNumber>
    </recommendedName>
</protein>
<dbReference type="Proteomes" id="UP000009168">
    <property type="component" value="Unassembled WGS sequence"/>
</dbReference>
<dbReference type="CDD" id="cd00082">
    <property type="entry name" value="HisKA"/>
    <property type="match status" value="1"/>
</dbReference>
<dbReference type="Pfam" id="PF00512">
    <property type="entry name" value="HisKA"/>
    <property type="match status" value="1"/>
</dbReference>
<dbReference type="Gene3D" id="1.10.287.130">
    <property type="match status" value="1"/>
</dbReference>
<dbReference type="KEGG" id="tet:TTHERM_00031640"/>
<feature type="domain" description="Response regulatory" evidence="9">
    <location>
        <begin position="1879"/>
        <end position="2008"/>
    </location>
</feature>
<dbReference type="SMART" id="SM00388">
    <property type="entry name" value="HisKA"/>
    <property type="match status" value="1"/>
</dbReference>
<feature type="region of interest" description="Disordered" evidence="6">
    <location>
        <begin position="738"/>
        <end position="766"/>
    </location>
</feature>
<feature type="region of interest" description="Disordered" evidence="6">
    <location>
        <begin position="1775"/>
        <end position="1803"/>
    </location>
</feature>
<dbReference type="CDD" id="cd17546">
    <property type="entry name" value="REC_hyHK_CKI1_RcsC-like"/>
    <property type="match status" value="1"/>
</dbReference>
<dbReference type="EC" id="2.7.13.3" evidence="2"/>
<evidence type="ECO:0000259" key="8">
    <source>
        <dbReference type="PROSITE" id="PS50109"/>
    </source>
</evidence>
<evidence type="ECO:0000256" key="6">
    <source>
        <dbReference type="SAM" id="MobiDB-lite"/>
    </source>
</evidence>
<keyword evidence="7" id="KW-0812">Transmembrane</keyword>
<dbReference type="SUPFAM" id="SSF52172">
    <property type="entry name" value="CheY-like"/>
    <property type="match status" value="1"/>
</dbReference>
<dbReference type="GeneID" id="7828692"/>
<evidence type="ECO:0000256" key="3">
    <source>
        <dbReference type="ARBA" id="ARBA00022679"/>
    </source>
</evidence>
<dbReference type="SMART" id="SM00387">
    <property type="entry name" value="HATPase_c"/>
    <property type="match status" value="1"/>
</dbReference>
<feature type="region of interest" description="Disordered" evidence="6">
    <location>
        <begin position="1670"/>
        <end position="1704"/>
    </location>
</feature>
<dbReference type="InterPro" id="IPR036890">
    <property type="entry name" value="HATPase_C_sf"/>
</dbReference>
<feature type="transmembrane region" description="Helical" evidence="7">
    <location>
        <begin position="137"/>
        <end position="155"/>
    </location>
</feature>
<dbReference type="GO" id="GO:0000155">
    <property type="term" value="F:phosphorelay sensor kinase activity"/>
    <property type="evidence" value="ECO:0007669"/>
    <property type="project" value="InterPro"/>
</dbReference>
<comment type="catalytic activity">
    <reaction evidence="1">
        <text>ATP + protein L-histidine = ADP + protein N-phospho-L-histidine.</text>
        <dbReference type="EC" id="2.7.13.3"/>
    </reaction>
</comment>
<feature type="region of interest" description="Disordered" evidence="6">
    <location>
        <begin position="1102"/>
        <end position="1135"/>
    </location>
</feature>
<feature type="transmembrane region" description="Helical" evidence="7">
    <location>
        <begin position="255"/>
        <end position="271"/>
    </location>
</feature>
<feature type="compositionally biased region" description="Polar residues" evidence="6">
    <location>
        <begin position="738"/>
        <end position="758"/>
    </location>
</feature>
<reference evidence="11" key="1">
    <citation type="journal article" date="2006" name="PLoS Biol.">
        <title>Macronuclear genome sequence of the ciliate Tetrahymena thermophila, a model eukaryote.</title>
        <authorList>
            <person name="Eisen J.A."/>
            <person name="Coyne R.S."/>
            <person name="Wu M."/>
            <person name="Wu D."/>
            <person name="Thiagarajan M."/>
            <person name="Wortman J.R."/>
            <person name="Badger J.H."/>
            <person name="Ren Q."/>
            <person name="Amedeo P."/>
            <person name="Jones K.M."/>
            <person name="Tallon L.J."/>
            <person name="Delcher A.L."/>
            <person name="Salzberg S.L."/>
            <person name="Silva J.C."/>
            <person name="Haas B.J."/>
            <person name="Majoros W.H."/>
            <person name="Farzad M."/>
            <person name="Carlton J.M."/>
            <person name="Smith R.K. Jr."/>
            <person name="Garg J."/>
            <person name="Pearlman R.E."/>
            <person name="Karrer K.M."/>
            <person name="Sun L."/>
            <person name="Manning G."/>
            <person name="Elde N.C."/>
            <person name="Turkewitz A.P."/>
            <person name="Asai D.J."/>
            <person name="Wilkes D.E."/>
            <person name="Wang Y."/>
            <person name="Cai H."/>
            <person name="Collins K."/>
            <person name="Stewart B.A."/>
            <person name="Lee S.R."/>
            <person name="Wilamowska K."/>
            <person name="Weinberg Z."/>
            <person name="Ruzzo W.L."/>
            <person name="Wloga D."/>
            <person name="Gaertig J."/>
            <person name="Frankel J."/>
            <person name="Tsao C.-C."/>
            <person name="Gorovsky M.A."/>
            <person name="Keeling P.J."/>
            <person name="Waller R.F."/>
            <person name="Patron N.J."/>
            <person name="Cherry J.M."/>
            <person name="Stover N.A."/>
            <person name="Krieger C.J."/>
            <person name="del Toro C."/>
            <person name="Ryder H.F."/>
            <person name="Williamson S.C."/>
            <person name="Barbeau R.A."/>
            <person name="Hamilton E.P."/>
            <person name="Orias E."/>
        </authorList>
    </citation>
    <scope>NUCLEOTIDE SEQUENCE [LARGE SCALE GENOMIC DNA]</scope>
    <source>
        <strain evidence="11">SB210</strain>
    </source>
</reference>
<evidence type="ECO:0000313" key="10">
    <source>
        <dbReference type="EMBL" id="EAR86641.2"/>
    </source>
</evidence>
<keyword evidence="11" id="KW-1185">Reference proteome</keyword>
<dbReference type="Pfam" id="PF00072">
    <property type="entry name" value="Response_reg"/>
    <property type="match status" value="1"/>
</dbReference>
<keyword evidence="7" id="KW-0472">Membrane</keyword>
<dbReference type="InterPro" id="IPR036097">
    <property type="entry name" value="HisK_dim/P_sf"/>
</dbReference>
<dbReference type="Gene3D" id="3.30.565.10">
    <property type="entry name" value="Histidine kinase-like ATPase, C-terminal domain"/>
    <property type="match status" value="1"/>
</dbReference>
<feature type="transmembrane region" description="Helical" evidence="7">
    <location>
        <begin position="323"/>
        <end position="343"/>
    </location>
</feature>
<keyword evidence="3" id="KW-0808">Transferase</keyword>
<feature type="compositionally biased region" description="Low complexity" evidence="6">
    <location>
        <begin position="1112"/>
        <end position="1121"/>
    </location>
</feature>
<dbReference type="RefSeq" id="XP_976962.2">
    <property type="nucleotide sequence ID" value="XM_971869.2"/>
</dbReference>
<dbReference type="HOGENOM" id="CLU_241919_0_0_1"/>
<feature type="compositionally biased region" description="Low complexity" evidence="6">
    <location>
        <begin position="1674"/>
        <end position="1699"/>
    </location>
</feature>
<keyword evidence="7" id="KW-1133">Transmembrane helix</keyword>
<dbReference type="GO" id="GO:0009927">
    <property type="term" value="F:histidine phosphotransfer kinase activity"/>
    <property type="evidence" value="ECO:0007669"/>
    <property type="project" value="TreeGrafter"/>
</dbReference>
<evidence type="ECO:0000313" key="11">
    <source>
        <dbReference type="Proteomes" id="UP000009168"/>
    </source>
</evidence>
<feature type="modified residue" description="4-aspartylphosphate" evidence="5">
    <location>
        <position position="1937"/>
    </location>
</feature>
<evidence type="ECO:0000256" key="4">
    <source>
        <dbReference type="ARBA" id="ARBA00022777"/>
    </source>
</evidence>
<dbReference type="OrthoDB" id="297207at2759"/>
<evidence type="ECO:0000256" key="5">
    <source>
        <dbReference type="PROSITE-ProRule" id="PRU00169"/>
    </source>
</evidence>
<gene>
    <name evidence="10" type="ORF">TTHERM_00031640</name>
</gene>
<feature type="region of interest" description="Disordered" evidence="6">
    <location>
        <begin position="377"/>
        <end position="483"/>
    </location>
</feature>
<dbReference type="PROSITE" id="PS50109">
    <property type="entry name" value="HIS_KIN"/>
    <property type="match status" value="1"/>
</dbReference>
<dbReference type="PANTHER" id="PTHR43047">
    <property type="entry name" value="TWO-COMPONENT HISTIDINE PROTEIN KINASE"/>
    <property type="match status" value="1"/>
</dbReference>
<feature type="transmembrane region" description="Helical" evidence="7">
    <location>
        <begin position="277"/>
        <end position="294"/>
    </location>
</feature>
<proteinExistence type="predicted"/>
<evidence type="ECO:0000256" key="1">
    <source>
        <dbReference type="ARBA" id="ARBA00000085"/>
    </source>
</evidence>
<organism evidence="10 11">
    <name type="scientific">Tetrahymena thermophila (strain SB210)</name>
    <dbReference type="NCBI Taxonomy" id="312017"/>
    <lineage>
        <taxon>Eukaryota</taxon>
        <taxon>Sar</taxon>
        <taxon>Alveolata</taxon>
        <taxon>Ciliophora</taxon>
        <taxon>Intramacronucleata</taxon>
        <taxon>Oligohymenophorea</taxon>
        <taxon>Hymenostomatida</taxon>
        <taxon>Tetrahymenina</taxon>
        <taxon>Tetrahymenidae</taxon>
        <taxon>Tetrahymena</taxon>
    </lineage>
</organism>
<keyword evidence="5" id="KW-0597">Phosphoprotein</keyword>
<feature type="compositionally biased region" description="Low complexity" evidence="6">
    <location>
        <begin position="1790"/>
        <end position="1803"/>
    </location>
</feature>
<dbReference type="SUPFAM" id="SSF47384">
    <property type="entry name" value="Homodimeric domain of signal transducing histidine kinase"/>
    <property type="match status" value="1"/>
</dbReference>
<feature type="domain" description="Histidine kinase" evidence="8">
    <location>
        <begin position="1339"/>
        <end position="1565"/>
    </location>
</feature>
<evidence type="ECO:0000256" key="7">
    <source>
        <dbReference type="SAM" id="Phobius"/>
    </source>
</evidence>